<keyword evidence="3" id="KW-1185">Reference proteome</keyword>
<evidence type="ECO:0000313" key="3">
    <source>
        <dbReference type="Proteomes" id="UP000611554"/>
    </source>
</evidence>
<sequence>MTAATGLRRFRTRDTGTATRCELCGEAAGEDHGHVVNLETRALLCSCAGCHLLFSHDGDSRRRYRGVPRRHLHAPSFPLTEADWEEMRIPVRTAFFFRNSALGRIVACYPSPAGATESLLPHDTWERVLSACPAMAGVLPDVEALLVDRRPEGGFACHLAPIDACYRLVGLVRLHWKGFDGGPEVWRAIDGFFADLRRRGRRVPWPDGPAYPPDGPAYPPGAPGDPGTPGRPGAPGGPGTPAPGAPPPGVLPPVVPPPGTLPPRHGMVSGEGGGVPGAGAGDRGGPSPGGDDPGVPPSGEDGRGAPSPGGDGRGAPETHGGGHG</sequence>
<organism evidence="2 3">
    <name type="scientific">Streptosporangium pseudovulgare</name>
    <dbReference type="NCBI Taxonomy" id="35765"/>
    <lineage>
        <taxon>Bacteria</taxon>
        <taxon>Bacillati</taxon>
        <taxon>Actinomycetota</taxon>
        <taxon>Actinomycetes</taxon>
        <taxon>Streptosporangiales</taxon>
        <taxon>Streptosporangiaceae</taxon>
        <taxon>Streptosporangium</taxon>
    </lineage>
</organism>
<feature type="compositionally biased region" description="Pro residues" evidence="1">
    <location>
        <begin position="206"/>
        <end position="223"/>
    </location>
</feature>
<reference evidence="3" key="1">
    <citation type="journal article" date="2019" name="Int. J. Syst. Evol. Microbiol.">
        <title>The Global Catalogue of Microorganisms (GCM) 10K type strain sequencing project: providing services to taxonomists for standard genome sequencing and annotation.</title>
        <authorList>
            <consortium name="The Broad Institute Genomics Platform"/>
            <consortium name="The Broad Institute Genome Sequencing Center for Infectious Disease"/>
            <person name="Wu L."/>
            <person name="Ma J."/>
        </authorList>
    </citation>
    <scope>NUCLEOTIDE SEQUENCE [LARGE SCALE GENOMIC DNA]</scope>
    <source>
        <strain evidence="3">JCM 3115</strain>
    </source>
</reference>
<feature type="region of interest" description="Disordered" evidence="1">
    <location>
        <begin position="202"/>
        <end position="324"/>
    </location>
</feature>
<evidence type="ECO:0000256" key="1">
    <source>
        <dbReference type="SAM" id="MobiDB-lite"/>
    </source>
</evidence>
<evidence type="ECO:0000313" key="2">
    <source>
        <dbReference type="EMBL" id="GGQ29516.1"/>
    </source>
</evidence>
<feature type="compositionally biased region" description="Pro residues" evidence="1">
    <location>
        <begin position="238"/>
        <end position="261"/>
    </location>
</feature>
<comment type="caution">
    <text evidence="2">The sequence shown here is derived from an EMBL/GenBank/DDBJ whole genome shotgun (WGS) entry which is preliminary data.</text>
</comment>
<dbReference type="RefSeq" id="WP_268246407.1">
    <property type="nucleotide sequence ID" value="NZ_BMQJ01000026.1"/>
</dbReference>
<gene>
    <name evidence="2" type="ORF">GCM10010140_69650</name>
</gene>
<proteinExistence type="predicted"/>
<dbReference type="Proteomes" id="UP000611554">
    <property type="component" value="Unassembled WGS sequence"/>
</dbReference>
<accession>A0ABQ2RJ11</accession>
<protein>
    <submittedName>
        <fullName evidence="2">Uncharacterized protein</fullName>
    </submittedName>
</protein>
<feature type="compositionally biased region" description="Gly residues" evidence="1">
    <location>
        <begin position="269"/>
        <end position="292"/>
    </location>
</feature>
<name>A0ABQ2RJ11_9ACTN</name>
<feature type="compositionally biased region" description="Gly residues" evidence="1">
    <location>
        <begin position="307"/>
        <end position="324"/>
    </location>
</feature>
<dbReference type="Pfam" id="PF19372">
    <property type="entry name" value="DUF5947"/>
    <property type="match status" value="1"/>
</dbReference>
<dbReference type="InterPro" id="IPR045991">
    <property type="entry name" value="DUF5947"/>
</dbReference>
<dbReference type="EMBL" id="BMQJ01000026">
    <property type="protein sequence ID" value="GGQ29516.1"/>
    <property type="molecule type" value="Genomic_DNA"/>
</dbReference>